<dbReference type="EC" id="2.3.1.225" evidence="7"/>
<evidence type="ECO:0000256" key="3">
    <source>
        <dbReference type="ARBA" id="ARBA00022692"/>
    </source>
</evidence>
<dbReference type="InterPro" id="IPR001594">
    <property type="entry name" value="Palmitoyltrfase_DHHC"/>
</dbReference>
<evidence type="ECO:0000256" key="4">
    <source>
        <dbReference type="ARBA" id="ARBA00022989"/>
    </source>
</evidence>
<feature type="transmembrane region" description="Helical" evidence="7">
    <location>
        <begin position="172"/>
        <end position="194"/>
    </location>
</feature>
<accession>A0A1R2BN44</accession>
<evidence type="ECO:0000256" key="5">
    <source>
        <dbReference type="ARBA" id="ARBA00023136"/>
    </source>
</evidence>
<keyword evidence="2 7" id="KW-0808">Transferase</keyword>
<dbReference type="Pfam" id="PF01529">
    <property type="entry name" value="DHHC"/>
    <property type="match status" value="1"/>
</dbReference>
<feature type="domain" description="Palmitoyltransferase DHHC" evidence="8">
    <location>
        <begin position="79"/>
        <end position="211"/>
    </location>
</feature>
<evidence type="ECO:0000313" key="9">
    <source>
        <dbReference type="EMBL" id="OMJ78201.1"/>
    </source>
</evidence>
<evidence type="ECO:0000256" key="1">
    <source>
        <dbReference type="ARBA" id="ARBA00004141"/>
    </source>
</evidence>
<comment type="domain">
    <text evidence="7">The DHHC domain is required for palmitoyltransferase activity.</text>
</comment>
<evidence type="ECO:0000256" key="2">
    <source>
        <dbReference type="ARBA" id="ARBA00022679"/>
    </source>
</evidence>
<dbReference type="GO" id="GO:0016020">
    <property type="term" value="C:membrane"/>
    <property type="evidence" value="ECO:0007669"/>
    <property type="project" value="UniProtKB-SubCell"/>
</dbReference>
<dbReference type="GO" id="GO:0019706">
    <property type="term" value="F:protein-cysteine S-palmitoyltransferase activity"/>
    <property type="evidence" value="ECO:0007669"/>
    <property type="project" value="UniProtKB-EC"/>
</dbReference>
<evidence type="ECO:0000313" key="10">
    <source>
        <dbReference type="Proteomes" id="UP000187209"/>
    </source>
</evidence>
<feature type="transmembrane region" description="Helical" evidence="7">
    <location>
        <begin position="7"/>
        <end position="27"/>
    </location>
</feature>
<proteinExistence type="inferred from homology"/>
<dbReference type="Proteomes" id="UP000187209">
    <property type="component" value="Unassembled WGS sequence"/>
</dbReference>
<dbReference type="AlphaFoldDB" id="A0A1R2BN44"/>
<keyword evidence="10" id="KW-1185">Reference proteome</keyword>
<feature type="transmembrane region" description="Helical" evidence="7">
    <location>
        <begin position="39"/>
        <end position="56"/>
    </location>
</feature>
<dbReference type="PROSITE" id="PS50216">
    <property type="entry name" value="DHHC"/>
    <property type="match status" value="1"/>
</dbReference>
<reference evidence="9 10" key="1">
    <citation type="submission" date="2016-11" db="EMBL/GenBank/DDBJ databases">
        <title>The macronuclear genome of Stentor coeruleus: a giant cell with tiny introns.</title>
        <authorList>
            <person name="Slabodnick M."/>
            <person name="Ruby J.G."/>
            <person name="Reiff S.B."/>
            <person name="Swart E.C."/>
            <person name="Gosai S."/>
            <person name="Prabakaran S."/>
            <person name="Witkowska E."/>
            <person name="Larue G.E."/>
            <person name="Fisher S."/>
            <person name="Freeman R.M."/>
            <person name="Gunawardena J."/>
            <person name="Chu W."/>
            <person name="Stover N.A."/>
            <person name="Gregory B.D."/>
            <person name="Nowacki M."/>
            <person name="Derisi J."/>
            <person name="Roy S.W."/>
            <person name="Marshall W.F."/>
            <person name="Sood P."/>
        </authorList>
    </citation>
    <scope>NUCLEOTIDE SEQUENCE [LARGE SCALE GENOMIC DNA]</scope>
    <source>
        <strain evidence="9">WM001</strain>
    </source>
</reference>
<comment type="caution">
    <text evidence="9">The sequence shown here is derived from an EMBL/GenBank/DDBJ whole genome shotgun (WGS) entry which is preliminary data.</text>
</comment>
<dbReference type="InterPro" id="IPR039859">
    <property type="entry name" value="PFA4/ZDH16/20/ERF2-like"/>
</dbReference>
<dbReference type="EMBL" id="MPUH01000534">
    <property type="protein sequence ID" value="OMJ78201.1"/>
    <property type="molecule type" value="Genomic_DNA"/>
</dbReference>
<comment type="catalytic activity">
    <reaction evidence="7">
        <text>L-cysteinyl-[protein] + hexadecanoyl-CoA = S-hexadecanoyl-L-cysteinyl-[protein] + CoA</text>
        <dbReference type="Rhea" id="RHEA:36683"/>
        <dbReference type="Rhea" id="RHEA-COMP:10131"/>
        <dbReference type="Rhea" id="RHEA-COMP:11032"/>
        <dbReference type="ChEBI" id="CHEBI:29950"/>
        <dbReference type="ChEBI" id="CHEBI:57287"/>
        <dbReference type="ChEBI" id="CHEBI:57379"/>
        <dbReference type="ChEBI" id="CHEBI:74151"/>
        <dbReference type="EC" id="2.3.1.225"/>
    </reaction>
</comment>
<dbReference type="PANTHER" id="PTHR12246">
    <property type="entry name" value="PALMITOYLTRANSFERASE ZDHHC16"/>
    <property type="match status" value="1"/>
</dbReference>
<keyword evidence="5 7" id="KW-0472">Membrane</keyword>
<dbReference type="PROSITE" id="PS51257">
    <property type="entry name" value="PROKAR_LIPOPROTEIN"/>
    <property type="match status" value="1"/>
</dbReference>
<keyword evidence="3 7" id="KW-0812">Transmembrane</keyword>
<keyword evidence="4 7" id="KW-1133">Transmembrane helix</keyword>
<evidence type="ECO:0000256" key="6">
    <source>
        <dbReference type="ARBA" id="ARBA00023315"/>
    </source>
</evidence>
<gene>
    <name evidence="9" type="ORF">SteCoe_22047</name>
</gene>
<dbReference type="OrthoDB" id="292726at2759"/>
<sequence length="327" mass="37799">MLNKKALGGFFVLIASCFIILVYWSYIQADHCNPYSDKATLILFHILFGLLVWSFIHSSISEPGIVPPYWGFYMGDSEHKRKRYCLLCHVFKPDRCHHCSICNRCVLNMDHHCRNLYSAWINNCIGFYNRKLFMLMLFYSLLSAYFVLYHFIKTAYLSFNLILETHSIKYSLLKDITLGLMILMFCVVLTKFTAFHVNLVMKNSTTIECLENNYNYCYSLSLYRNFVQVFGRNPWMWLVPMYGRSGKPSGDGIVWPIAESQFSESDVNVESEANRENSVKPVGAFNKPDVWPAERKSESPFVVGRGGSDSETDISFIKLNRNSPAKI</sequence>
<comment type="similarity">
    <text evidence="7">Belongs to the DHHC palmitoyltransferase family.</text>
</comment>
<organism evidence="9 10">
    <name type="scientific">Stentor coeruleus</name>
    <dbReference type="NCBI Taxonomy" id="5963"/>
    <lineage>
        <taxon>Eukaryota</taxon>
        <taxon>Sar</taxon>
        <taxon>Alveolata</taxon>
        <taxon>Ciliophora</taxon>
        <taxon>Postciliodesmatophora</taxon>
        <taxon>Heterotrichea</taxon>
        <taxon>Heterotrichida</taxon>
        <taxon>Stentoridae</taxon>
        <taxon>Stentor</taxon>
    </lineage>
</organism>
<protein>
    <recommendedName>
        <fullName evidence="7">Palmitoyltransferase</fullName>
        <ecNumber evidence="7">2.3.1.225</ecNumber>
    </recommendedName>
</protein>
<evidence type="ECO:0000256" key="7">
    <source>
        <dbReference type="RuleBase" id="RU079119"/>
    </source>
</evidence>
<feature type="transmembrane region" description="Helical" evidence="7">
    <location>
        <begin position="132"/>
        <end position="152"/>
    </location>
</feature>
<comment type="subcellular location">
    <subcellularLocation>
        <location evidence="1">Membrane</location>
        <topology evidence="1">Multi-pass membrane protein</topology>
    </subcellularLocation>
</comment>
<name>A0A1R2BN44_9CILI</name>
<evidence type="ECO:0000259" key="8">
    <source>
        <dbReference type="Pfam" id="PF01529"/>
    </source>
</evidence>
<keyword evidence="6 7" id="KW-0012">Acyltransferase</keyword>